<comment type="caution">
    <text evidence="2">The sequence shown here is derived from an EMBL/GenBank/DDBJ whole genome shotgun (WGS) entry which is preliminary data.</text>
</comment>
<evidence type="ECO:0000313" key="3">
    <source>
        <dbReference type="Proteomes" id="UP000664132"/>
    </source>
</evidence>
<name>A0A8H7TFP7_9HELO</name>
<dbReference type="Proteomes" id="UP000664132">
    <property type="component" value="Unassembled WGS sequence"/>
</dbReference>
<reference evidence="2" key="1">
    <citation type="submission" date="2021-02" db="EMBL/GenBank/DDBJ databases">
        <title>Genome sequence Cadophora malorum strain M34.</title>
        <authorList>
            <person name="Stefanovic E."/>
            <person name="Vu D."/>
            <person name="Scully C."/>
            <person name="Dijksterhuis J."/>
            <person name="Roader J."/>
            <person name="Houbraken J."/>
        </authorList>
    </citation>
    <scope>NUCLEOTIDE SEQUENCE</scope>
    <source>
        <strain evidence="2">M34</strain>
    </source>
</reference>
<dbReference type="AlphaFoldDB" id="A0A8H7TFP7"/>
<organism evidence="2 3">
    <name type="scientific">Cadophora malorum</name>
    <dbReference type="NCBI Taxonomy" id="108018"/>
    <lineage>
        <taxon>Eukaryota</taxon>
        <taxon>Fungi</taxon>
        <taxon>Dikarya</taxon>
        <taxon>Ascomycota</taxon>
        <taxon>Pezizomycotina</taxon>
        <taxon>Leotiomycetes</taxon>
        <taxon>Helotiales</taxon>
        <taxon>Ploettnerulaceae</taxon>
        <taxon>Cadophora</taxon>
    </lineage>
</organism>
<keyword evidence="3" id="KW-1185">Reference proteome</keyword>
<proteinExistence type="predicted"/>
<accession>A0A8H7TFP7</accession>
<protein>
    <submittedName>
        <fullName evidence="2">Uncharacterized protein</fullName>
    </submittedName>
</protein>
<dbReference type="EMBL" id="JAFJYH010000077">
    <property type="protein sequence ID" value="KAG4420780.1"/>
    <property type="molecule type" value="Genomic_DNA"/>
</dbReference>
<feature type="region of interest" description="Disordered" evidence="1">
    <location>
        <begin position="35"/>
        <end position="56"/>
    </location>
</feature>
<gene>
    <name evidence="2" type="ORF">IFR04_006060</name>
</gene>
<evidence type="ECO:0000256" key="1">
    <source>
        <dbReference type="SAM" id="MobiDB-lite"/>
    </source>
</evidence>
<evidence type="ECO:0000313" key="2">
    <source>
        <dbReference type="EMBL" id="KAG4420780.1"/>
    </source>
</evidence>
<sequence length="101" mass="11335">MFVPSPMQNYALNRERKAVKENKAIDKQEKADAKLAAEAEAPTHDWMKPDFAGERTARQTEKVDKLAELEKLKIEKDTVMAKLSICIAELKVIDLHLAAGT</sequence>